<name>A0A183HTD6_9BILA</name>
<evidence type="ECO:0000313" key="2">
    <source>
        <dbReference type="Proteomes" id="UP000267606"/>
    </source>
</evidence>
<keyword evidence="2" id="KW-1185">Reference proteome</keyword>
<accession>A0A183HTD6</accession>
<evidence type="ECO:0000313" key="1">
    <source>
        <dbReference type="EMBL" id="VDO71042.1"/>
    </source>
</evidence>
<reference evidence="1 2" key="2">
    <citation type="submission" date="2018-11" db="EMBL/GenBank/DDBJ databases">
        <authorList>
            <consortium name="Pathogen Informatics"/>
        </authorList>
    </citation>
    <scope>NUCLEOTIDE SEQUENCE [LARGE SCALE GENOMIC DNA]</scope>
</reference>
<reference evidence="3" key="1">
    <citation type="submission" date="2016-06" db="UniProtKB">
        <authorList>
            <consortium name="WormBaseParasite"/>
        </authorList>
    </citation>
    <scope>IDENTIFICATION</scope>
</reference>
<dbReference type="EMBL" id="UZAJ01014690">
    <property type="protein sequence ID" value="VDO71042.1"/>
    <property type="molecule type" value="Genomic_DNA"/>
</dbReference>
<proteinExistence type="predicted"/>
<gene>
    <name evidence="1" type="ORF">OFLC_LOCUS10750</name>
</gene>
<dbReference type="WBParaSite" id="OFLC_0001074801-mRNA-1">
    <property type="protein sequence ID" value="OFLC_0001074801-mRNA-1"/>
    <property type="gene ID" value="OFLC_0001074801"/>
</dbReference>
<sequence length="34" mass="3940">MRSVPQHCNLNGLKYKLLNNIIITIIIINLSKFN</sequence>
<protein>
    <submittedName>
        <fullName evidence="1 3">Uncharacterized protein</fullName>
    </submittedName>
</protein>
<evidence type="ECO:0000313" key="3">
    <source>
        <dbReference type="WBParaSite" id="OFLC_0001074801-mRNA-1"/>
    </source>
</evidence>
<dbReference type="Proteomes" id="UP000267606">
    <property type="component" value="Unassembled WGS sequence"/>
</dbReference>
<dbReference type="AlphaFoldDB" id="A0A183HTD6"/>
<organism evidence="3">
    <name type="scientific">Onchocerca flexuosa</name>
    <dbReference type="NCBI Taxonomy" id="387005"/>
    <lineage>
        <taxon>Eukaryota</taxon>
        <taxon>Metazoa</taxon>
        <taxon>Ecdysozoa</taxon>
        <taxon>Nematoda</taxon>
        <taxon>Chromadorea</taxon>
        <taxon>Rhabditida</taxon>
        <taxon>Spirurina</taxon>
        <taxon>Spiruromorpha</taxon>
        <taxon>Filarioidea</taxon>
        <taxon>Onchocercidae</taxon>
        <taxon>Onchocerca</taxon>
    </lineage>
</organism>